<dbReference type="GeneID" id="85476992"/>
<reference evidence="2" key="1">
    <citation type="submission" date="2021-06" db="EMBL/GenBank/DDBJ databases">
        <title>Comparative genomics, transcriptomics and evolutionary studies reveal genomic signatures of adaptation to plant cell wall in hemibiotrophic fungi.</title>
        <authorList>
            <consortium name="DOE Joint Genome Institute"/>
            <person name="Baroncelli R."/>
            <person name="Diaz J.F."/>
            <person name="Benocci T."/>
            <person name="Peng M."/>
            <person name="Battaglia E."/>
            <person name="Haridas S."/>
            <person name="Andreopoulos W."/>
            <person name="Labutti K."/>
            <person name="Pangilinan J."/>
            <person name="Floch G.L."/>
            <person name="Makela M.R."/>
            <person name="Henrissat B."/>
            <person name="Grigoriev I.V."/>
            <person name="Crouch J.A."/>
            <person name="De Vries R.P."/>
            <person name="Sukno S.A."/>
            <person name="Thon M.R."/>
        </authorList>
    </citation>
    <scope>NUCLEOTIDE SEQUENCE</scope>
    <source>
        <strain evidence="2">CBS 102054</strain>
    </source>
</reference>
<dbReference type="RefSeq" id="XP_060449346.1">
    <property type="nucleotide sequence ID" value="XM_060592130.1"/>
</dbReference>
<dbReference type="AlphaFoldDB" id="A0AAJ0A1H7"/>
<accession>A0AAJ0A1H7</accession>
<keyword evidence="3" id="KW-1185">Reference proteome</keyword>
<evidence type="ECO:0000313" key="3">
    <source>
        <dbReference type="Proteomes" id="UP001243989"/>
    </source>
</evidence>
<name>A0AAJ0A1H7_9PEZI</name>
<protein>
    <submittedName>
        <fullName evidence="2">Uncharacterized protein</fullName>
    </submittedName>
</protein>
<dbReference type="EMBL" id="JAHMHQ010000004">
    <property type="protein sequence ID" value="KAK1640739.1"/>
    <property type="molecule type" value="Genomic_DNA"/>
</dbReference>
<evidence type="ECO:0000256" key="1">
    <source>
        <dbReference type="SAM" id="MobiDB-lite"/>
    </source>
</evidence>
<comment type="caution">
    <text evidence="2">The sequence shown here is derived from an EMBL/GenBank/DDBJ whole genome shotgun (WGS) entry which is preliminary data.</text>
</comment>
<gene>
    <name evidence="2" type="ORF">BDP81DRAFT_446982</name>
</gene>
<feature type="region of interest" description="Disordered" evidence="1">
    <location>
        <begin position="22"/>
        <end position="48"/>
    </location>
</feature>
<sequence length="178" mass="19727">MMENSSNFDYDGYDGVQTLQSTAHFANDPKTRTRSTRRTTSTSSVKAHKNHEASKTFIRITTSSTSSATPTHSDFLVAFAQMVNLSDPKLYNVSKDQLLTTPFGNICPSGNCVDDCKNMTRVFQAIPEGLDVDPLRYGRMEAQESNVALLSTCSNLEFAANFATAEENRSFTPYLLQQ</sequence>
<evidence type="ECO:0000313" key="2">
    <source>
        <dbReference type="EMBL" id="KAK1640739.1"/>
    </source>
</evidence>
<organism evidence="2 3">
    <name type="scientific">Colletotrichum phormii</name>
    <dbReference type="NCBI Taxonomy" id="359342"/>
    <lineage>
        <taxon>Eukaryota</taxon>
        <taxon>Fungi</taxon>
        <taxon>Dikarya</taxon>
        <taxon>Ascomycota</taxon>
        <taxon>Pezizomycotina</taxon>
        <taxon>Sordariomycetes</taxon>
        <taxon>Hypocreomycetidae</taxon>
        <taxon>Glomerellales</taxon>
        <taxon>Glomerellaceae</taxon>
        <taxon>Colletotrichum</taxon>
        <taxon>Colletotrichum acutatum species complex</taxon>
    </lineage>
</organism>
<dbReference type="Proteomes" id="UP001243989">
    <property type="component" value="Unassembled WGS sequence"/>
</dbReference>
<proteinExistence type="predicted"/>